<keyword evidence="1" id="KW-0732">Signal</keyword>
<feature type="chain" id="PRO_5016445515" description="Lcl C-terminal domain-containing protein" evidence="1">
    <location>
        <begin position="23"/>
        <end position="584"/>
    </location>
</feature>
<evidence type="ECO:0000256" key="1">
    <source>
        <dbReference type="SAM" id="SignalP"/>
    </source>
</evidence>
<keyword evidence="4" id="KW-1185">Reference proteome</keyword>
<gene>
    <name evidence="3" type="ORF">DKW60_23080</name>
</gene>
<feature type="signal peptide" evidence="1">
    <location>
        <begin position="1"/>
        <end position="22"/>
    </location>
</feature>
<comment type="caution">
    <text evidence="3">The sequence shown here is derived from an EMBL/GenBank/DDBJ whole genome shotgun (WGS) entry which is preliminary data.</text>
</comment>
<dbReference type="RefSeq" id="WP_109839999.1">
    <property type="nucleotide sequence ID" value="NZ_QGKM01000125.1"/>
</dbReference>
<proteinExistence type="predicted"/>
<dbReference type="OrthoDB" id="5622008at2"/>
<dbReference type="Proteomes" id="UP000245539">
    <property type="component" value="Unassembled WGS sequence"/>
</dbReference>
<reference evidence="3 4" key="1">
    <citation type="submission" date="2018-05" db="EMBL/GenBank/DDBJ databases">
        <title>Leucothrix arctica sp. nov., isolated from Arctic seawater.</title>
        <authorList>
            <person name="Choi A."/>
            <person name="Baek K."/>
        </authorList>
    </citation>
    <scope>NUCLEOTIDE SEQUENCE [LARGE SCALE GENOMIC DNA]</scope>
    <source>
        <strain evidence="3 4">JCM 18388</strain>
    </source>
</reference>
<dbReference type="InterPro" id="IPR011460">
    <property type="entry name" value="Lcl_C"/>
</dbReference>
<dbReference type="Gene3D" id="2.60.40.3440">
    <property type="match status" value="2"/>
</dbReference>
<dbReference type="EMBL" id="QGKM01000125">
    <property type="protein sequence ID" value="PWQ92068.1"/>
    <property type="molecule type" value="Genomic_DNA"/>
</dbReference>
<dbReference type="Pfam" id="PF07603">
    <property type="entry name" value="Lcl_C"/>
    <property type="match status" value="1"/>
</dbReference>
<evidence type="ECO:0000259" key="2">
    <source>
        <dbReference type="Pfam" id="PF07603"/>
    </source>
</evidence>
<accession>A0A317C0I6</accession>
<sequence length="584" mass="63067">MELKQRLISLAVLCALSGAVSADGWPEALPDNAATSTDTAKTIYVLANDTGEDLTLTHVNDWTVEGGRAVLDADKQSLTYTPKAGFTGNDSFWYTFEDNQGRKNAAKVTVYVTPNSDTEERPDAWPTATADSVEVSLPEPVSFSVLNNDDGVGLTITSVNEYSANGGKIKINDNQKTVTYESLRPVAEWPYTDSFWYVFTDSWGRSNSAKVTVKLDYATAPEAWPQANLDTESTFVNTPVVINVLANDVGEGLSIKSVNESSIRWGRIEINGDKLIYTPRYNYTGSDEFWYVFADAWGRTNSSKVTVDVSRNISVARIPLNDTGVTTCGDYTGKQFGNEADHDNALGDCSATTDNDGDPIPQGQDAMLGRDVTANDYSDGEAGFSFTKLDAGGNALPASASAWSCVKDNHTGLIWESKQGLGGGVGSAGLHSADDKFFWYSTDPEINGGIEQVTEGSSFRPSDCFGNSDTQPSTYCSTEAFVNRVNAQGLCGLNNWRLPDVSELMSLVNYDKSFTTYIDGTFFPNTVSTATSGILGYSTLSLTANVSETSYTMMGVDFRRGKILSNSRGDGNPTRLVNTSHLGE</sequence>
<feature type="domain" description="Lcl C-terminal" evidence="2">
    <location>
        <begin position="405"/>
        <end position="577"/>
    </location>
</feature>
<evidence type="ECO:0000313" key="3">
    <source>
        <dbReference type="EMBL" id="PWQ92068.1"/>
    </source>
</evidence>
<dbReference type="AlphaFoldDB" id="A0A317C0I6"/>
<evidence type="ECO:0000313" key="4">
    <source>
        <dbReference type="Proteomes" id="UP000245539"/>
    </source>
</evidence>
<protein>
    <recommendedName>
        <fullName evidence="2">Lcl C-terminal domain-containing protein</fullName>
    </recommendedName>
</protein>
<name>A0A317C0I6_9GAMM</name>
<dbReference type="Pfam" id="PF17963">
    <property type="entry name" value="Big_9"/>
    <property type="match status" value="3"/>
</dbReference>
<organism evidence="3 4">
    <name type="scientific">Leucothrix pacifica</name>
    <dbReference type="NCBI Taxonomy" id="1247513"/>
    <lineage>
        <taxon>Bacteria</taxon>
        <taxon>Pseudomonadati</taxon>
        <taxon>Pseudomonadota</taxon>
        <taxon>Gammaproteobacteria</taxon>
        <taxon>Thiotrichales</taxon>
        <taxon>Thiotrichaceae</taxon>
        <taxon>Leucothrix</taxon>
    </lineage>
</organism>